<feature type="compositionally biased region" description="Pro residues" evidence="1">
    <location>
        <begin position="37"/>
        <end position="53"/>
    </location>
</feature>
<dbReference type="Proteomes" id="UP000008810">
    <property type="component" value="Chromosome 1"/>
</dbReference>
<reference evidence="2" key="2">
    <citation type="submission" date="2017-06" db="EMBL/GenBank/DDBJ databases">
        <title>WGS assembly of Brachypodium distachyon.</title>
        <authorList>
            <consortium name="The International Brachypodium Initiative"/>
            <person name="Lucas S."/>
            <person name="Harmon-Smith M."/>
            <person name="Lail K."/>
            <person name="Tice H."/>
            <person name="Grimwood J."/>
            <person name="Bruce D."/>
            <person name="Barry K."/>
            <person name="Shu S."/>
            <person name="Lindquist E."/>
            <person name="Wang M."/>
            <person name="Pitluck S."/>
            <person name="Vogel J.P."/>
            <person name="Garvin D.F."/>
            <person name="Mockler T.C."/>
            <person name="Schmutz J."/>
            <person name="Rokhsar D."/>
            <person name="Bevan M.W."/>
        </authorList>
    </citation>
    <scope>NUCLEOTIDE SEQUENCE</scope>
    <source>
        <strain evidence="2">Bd21</strain>
    </source>
</reference>
<dbReference type="Gramene" id="KQK24221">
    <property type="protein sequence ID" value="KQK24221"/>
    <property type="gene ID" value="BRADI_1g78802v3"/>
</dbReference>
<evidence type="ECO:0000313" key="3">
    <source>
        <dbReference type="EnsemblPlants" id="KQK24221"/>
    </source>
</evidence>
<accession>A0A0Q3HNG7</accession>
<evidence type="ECO:0000313" key="4">
    <source>
        <dbReference type="Proteomes" id="UP000008810"/>
    </source>
</evidence>
<name>A0A0Q3HNG7_BRADI</name>
<reference evidence="2 3" key="1">
    <citation type="journal article" date="2010" name="Nature">
        <title>Genome sequencing and analysis of the model grass Brachypodium distachyon.</title>
        <authorList>
            <consortium name="International Brachypodium Initiative"/>
        </authorList>
    </citation>
    <scope>NUCLEOTIDE SEQUENCE [LARGE SCALE GENOMIC DNA]</scope>
    <source>
        <strain evidence="2 3">Bd21</strain>
    </source>
</reference>
<proteinExistence type="predicted"/>
<protein>
    <submittedName>
        <fullName evidence="2 3">Uncharacterized protein</fullName>
    </submittedName>
</protein>
<dbReference type="EMBL" id="CM000880">
    <property type="protein sequence ID" value="KQK24221.1"/>
    <property type="molecule type" value="Genomic_DNA"/>
</dbReference>
<sequence>MMPSRDRGNAQDNRRAAAVSCPQRKLPVPANLCGRASPPPQRAQDAPPQPPRPAESVQPDGGPTQSASLPTPQAPVQDDATPSATASSGDEGNGDSEGKESLENPLVSMECFIFL</sequence>
<dbReference type="PANTHER" id="PTHR33871:SF1">
    <property type="entry name" value="OS05G0503100 PROTEIN"/>
    <property type="match status" value="1"/>
</dbReference>
<evidence type="ECO:0000256" key="1">
    <source>
        <dbReference type="SAM" id="MobiDB-lite"/>
    </source>
</evidence>
<keyword evidence="4" id="KW-1185">Reference proteome</keyword>
<dbReference type="InParanoid" id="A0A0Q3HNG7"/>
<feature type="compositionally biased region" description="Basic and acidic residues" evidence="1">
    <location>
        <begin position="1"/>
        <end position="15"/>
    </location>
</feature>
<gene>
    <name evidence="2" type="ORF">BRADI_1g78802v3</name>
</gene>
<dbReference type="EMBL" id="CM000880">
    <property type="protein sequence ID" value="PNT78410.1"/>
    <property type="molecule type" value="Genomic_DNA"/>
</dbReference>
<dbReference type="Gramene" id="PNT78410">
    <property type="protein sequence ID" value="PNT78410"/>
    <property type="gene ID" value="BRADI_1g78802v3"/>
</dbReference>
<dbReference type="EnsemblPlants" id="PNT78410">
    <property type="protein sequence ID" value="PNT78410"/>
    <property type="gene ID" value="BRADI_1g78802v3"/>
</dbReference>
<dbReference type="AlphaFoldDB" id="A0A0Q3HNG7"/>
<dbReference type="EnsemblPlants" id="KQK24221">
    <property type="protein sequence ID" value="KQK24221"/>
    <property type="gene ID" value="BRADI_1g78802v3"/>
</dbReference>
<feature type="region of interest" description="Disordered" evidence="1">
    <location>
        <begin position="1"/>
        <end position="107"/>
    </location>
</feature>
<dbReference type="PANTHER" id="PTHR33871">
    <property type="entry name" value="OS05G0503100 PROTEIN-RELATED"/>
    <property type="match status" value="1"/>
</dbReference>
<evidence type="ECO:0000313" key="2">
    <source>
        <dbReference type="EMBL" id="KQK24221.1"/>
    </source>
</evidence>
<reference evidence="3" key="3">
    <citation type="submission" date="2018-08" db="UniProtKB">
        <authorList>
            <consortium name="EnsemblPlants"/>
        </authorList>
    </citation>
    <scope>IDENTIFICATION</scope>
    <source>
        <strain evidence="3">cv. Bd21</strain>
    </source>
</reference>
<organism evidence="2">
    <name type="scientific">Brachypodium distachyon</name>
    <name type="common">Purple false brome</name>
    <name type="synonym">Trachynia distachya</name>
    <dbReference type="NCBI Taxonomy" id="15368"/>
    <lineage>
        <taxon>Eukaryota</taxon>
        <taxon>Viridiplantae</taxon>
        <taxon>Streptophyta</taxon>
        <taxon>Embryophyta</taxon>
        <taxon>Tracheophyta</taxon>
        <taxon>Spermatophyta</taxon>
        <taxon>Magnoliopsida</taxon>
        <taxon>Liliopsida</taxon>
        <taxon>Poales</taxon>
        <taxon>Poaceae</taxon>
        <taxon>BOP clade</taxon>
        <taxon>Pooideae</taxon>
        <taxon>Stipodae</taxon>
        <taxon>Brachypodieae</taxon>
        <taxon>Brachypodium</taxon>
    </lineage>
</organism>
<dbReference type="OrthoDB" id="721391at2759"/>